<evidence type="ECO:0000256" key="6">
    <source>
        <dbReference type="ARBA" id="ARBA00023136"/>
    </source>
</evidence>
<feature type="signal peptide" evidence="11">
    <location>
        <begin position="1"/>
        <end position="23"/>
    </location>
</feature>
<keyword evidence="11" id="KW-0732">Signal</keyword>
<dbReference type="Proteomes" id="UP000006380">
    <property type="component" value="Chromosome"/>
</dbReference>
<dbReference type="GO" id="GO:0015344">
    <property type="term" value="F:siderophore uptake transmembrane transporter activity"/>
    <property type="evidence" value="ECO:0007669"/>
    <property type="project" value="TreeGrafter"/>
</dbReference>
<dbReference type="AlphaFoldDB" id="A7GWQ2"/>
<evidence type="ECO:0000256" key="9">
    <source>
        <dbReference type="RuleBase" id="RU003357"/>
    </source>
</evidence>
<comment type="subcellular location">
    <subcellularLocation>
        <location evidence="1 8">Cell outer membrane</location>
        <topology evidence="1 8">Multi-pass membrane protein</topology>
    </subcellularLocation>
</comment>
<dbReference type="GO" id="GO:0044718">
    <property type="term" value="P:siderophore transmembrane transport"/>
    <property type="evidence" value="ECO:0007669"/>
    <property type="project" value="TreeGrafter"/>
</dbReference>
<dbReference type="EMBL" id="CP000767">
    <property type="protein sequence ID" value="EAT99645.1"/>
    <property type="molecule type" value="Genomic_DNA"/>
</dbReference>
<evidence type="ECO:0000256" key="1">
    <source>
        <dbReference type="ARBA" id="ARBA00004571"/>
    </source>
</evidence>
<dbReference type="OrthoDB" id="6046653at2"/>
<dbReference type="Pfam" id="PF07715">
    <property type="entry name" value="Plug"/>
    <property type="match status" value="1"/>
</dbReference>
<sequence>MNKICKFSIICTALLSLSNAAQNESEDLTFDTLEVSAKSVSNAEKSFATPGAVSSRDDVKSKTQSIDSIVRAMPGSYTQVDQSQGSVSVNIRGLTGLGRVNTMVDGVTQTYFGTSSDSGGFHNFTGNLGTSAFGALIDQNFLVGIDIERGTFSGPNTGLMGSANFRTIGVDDVITEGKPFGFLGRYSYGSNKVGPSYMGAIAARHRFENGTSLGFVFGYSGKKTSQNYTVGGGGKISDKQPDLDGDGVPDVPPSLDTDDLVQKPKSYLFKTEYAHEDSSAILSYRNLNNYLAKRKINNDSYQLNYRYDPSSDLVDVKFLAAYNRSKQNYDKGASISWGTLKNGMKFYNKSSQFDLSDTMKFNPASELFITTSAGINLLTNKYTKQTGDSDYKTLTTNYAVPTGEQKAVSYYLNNAFSYDIFEFDANFNLQKWQTKGRKGKCALSNPLCSQKEAGEFKTDDTYLNASLMASAKLHDLFSPFVSYSRTSRPLNVQELFASGTVYEDINTALRPEKTQTWQIGFNSYKHGLFADDDVFGLKAVYYRSKVKDFIYDRLLMFDTPDTTMFLARLNDKAKFRGFELELTYDIGYFYTNLSYTRQKTTYLPSDSSALDWTNGPASGQSQFSELPKDYATLDIGTRLFGEKLTFGSLIKYTGKAKRIYPKAEFTPSPNNQNPLFKKLQTQELPKIPTVIDLYASYEPIKNLTLKFEVQNLTDKNYMDALYTYNSSYSSQVFNDDIVLFNNSARGRTFLMSFEYRY</sequence>
<dbReference type="PANTHER" id="PTHR30069:SF50">
    <property type="entry name" value="TONB-DEPENDENT RECEPTOR HI_1217-RELATED"/>
    <property type="match status" value="1"/>
</dbReference>
<dbReference type="Gene3D" id="2.40.170.20">
    <property type="entry name" value="TonB-dependent receptor, beta-barrel domain"/>
    <property type="match status" value="1"/>
</dbReference>
<dbReference type="InterPro" id="IPR000531">
    <property type="entry name" value="Beta-barrel_TonB"/>
</dbReference>
<evidence type="ECO:0000259" key="13">
    <source>
        <dbReference type="Pfam" id="PF07715"/>
    </source>
</evidence>
<dbReference type="Gene3D" id="2.170.130.10">
    <property type="entry name" value="TonB-dependent receptor, plug domain"/>
    <property type="match status" value="1"/>
</dbReference>
<keyword evidence="5 9" id="KW-0798">TonB box</keyword>
<keyword evidence="3 8" id="KW-1134">Transmembrane beta strand</keyword>
<evidence type="ECO:0000256" key="7">
    <source>
        <dbReference type="ARBA" id="ARBA00023237"/>
    </source>
</evidence>
<keyword evidence="4 8" id="KW-0812">Transmembrane</keyword>
<dbReference type="InterPro" id="IPR039426">
    <property type="entry name" value="TonB-dep_rcpt-like"/>
</dbReference>
<feature type="domain" description="TonB-dependent receptor-like beta-barrel" evidence="12">
    <location>
        <begin position="283"/>
        <end position="712"/>
    </location>
</feature>
<evidence type="ECO:0000256" key="4">
    <source>
        <dbReference type="ARBA" id="ARBA00022692"/>
    </source>
</evidence>
<evidence type="ECO:0000313" key="14">
    <source>
        <dbReference type="EMBL" id="EAT99645.1"/>
    </source>
</evidence>
<dbReference type="GO" id="GO:0009279">
    <property type="term" value="C:cell outer membrane"/>
    <property type="evidence" value="ECO:0007669"/>
    <property type="project" value="UniProtKB-SubCell"/>
</dbReference>
<keyword evidence="6 8" id="KW-0472">Membrane</keyword>
<dbReference type="Pfam" id="PF00593">
    <property type="entry name" value="TonB_dep_Rec_b-barrel"/>
    <property type="match status" value="1"/>
</dbReference>
<evidence type="ECO:0000259" key="12">
    <source>
        <dbReference type="Pfam" id="PF00593"/>
    </source>
</evidence>
<dbReference type="InterPro" id="IPR037066">
    <property type="entry name" value="Plug_dom_sf"/>
</dbReference>
<evidence type="ECO:0000256" key="10">
    <source>
        <dbReference type="SAM" id="MobiDB-lite"/>
    </source>
</evidence>
<accession>A7GWQ2</accession>
<keyword evidence="14" id="KW-0675">Receptor</keyword>
<evidence type="ECO:0000256" key="3">
    <source>
        <dbReference type="ARBA" id="ARBA00022452"/>
    </source>
</evidence>
<dbReference type="PANTHER" id="PTHR30069">
    <property type="entry name" value="TONB-DEPENDENT OUTER MEMBRANE RECEPTOR"/>
    <property type="match status" value="1"/>
</dbReference>
<evidence type="ECO:0000256" key="8">
    <source>
        <dbReference type="PROSITE-ProRule" id="PRU01360"/>
    </source>
</evidence>
<dbReference type="KEGG" id="ccv:CCV52592_1051"/>
<evidence type="ECO:0000256" key="5">
    <source>
        <dbReference type="ARBA" id="ARBA00023077"/>
    </source>
</evidence>
<dbReference type="InterPro" id="IPR036942">
    <property type="entry name" value="Beta-barrel_TonB_sf"/>
</dbReference>
<dbReference type="STRING" id="360105.CCV52592_1051"/>
<feature type="domain" description="TonB-dependent receptor plug" evidence="13">
    <location>
        <begin position="49"/>
        <end position="127"/>
    </location>
</feature>
<feature type="region of interest" description="Disordered" evidence="10">
    <location>
        <begin position="232"/>
        <end position="254"/>
    </location>
</feature>
<comment type="similarity">
    <text evidence="8 9">Belongs to the TonB-dependent receptor family.</text>
</comment>
<dbReference type="HOGENOM" id="CLU_008287_19_1_7"/>
<dbReference type="SUPFAM" id="SSF56935">
    <property type="entry name" value="Porins"/>
    <property type="match status" value="1"/>
</dbReference>
<evidence type="ECO:0000256" key="2">
    <source>
        <dbReference type="ARBA" id="ARBA00022448"/>
    </source>
</evidence>
<evidence type="ECO:0000313" key="15">
    <source>
        <dbReference type="Proteomes" id="UP000006380"/>
    </source>
</evidence>
<gene>
    <name evidence="14" type="ORF">CCV52592_1051</name>
</gene>
<keyword evidence="7 8" id="KW-0998">Cell outer membrane</keyword>
<keyword evidence="2 8" id="KW-0813">Transport</keyword>
<name>A7GWQ2_CAMC5</name>
<keyword evidence="15" id="KW-1185">Reference proteome</keyword>
<reference evidence="14" key="1">
    <citation type="submission" date="2016-07" db="EMBL/GenBank/DDBJ databases">
        <title>Comparative genomics of the Campylobacter concisus group.</title>
        <authorList>
            <person name="Miller W.G."/>
            <person name="Yee E."/>
            <person name="Chapman M.H."/>
            <person name="Huynh S."/>
            <person name="Bono J.L."/>
            <person name="On S.L.W."/>
            <person name="StLeger J."/>
            <person name="Foster G."/>
            <person name="Parker C.T."/>
        </authorList>
    </citation>
    <scope>NUCLEOTIDE SEQUENCE</scope>
    <source>
        <strain evidence="14">525.92</strain>
    </source>
</reference>
<feature type="chain" id="PRO_5002707473" evidence="11">
    <location>
        <begin position="24"/>
        <end position="757"/>
    </location>
</feature>
<proteinExistence type="inferred from homology"/>
<evidence type="ECO:0000256" key="11">
    <source>
        <dbReference type="SAM" id="SignalP"/>
    </source>
</evidence>
<dbReference type="PROSITE" id="PS52016">
    <property type="entry name" value="TONB_DEPENDENT_REC_3"/>
    <property type="match status" value="1"/>
</dbReference>
<organism evidence="14 15">
    <name type="scientific">Campylobacter curvus (strain 525.92)</name>
    <dbReference type="NCBI Taxonomy" id="360105"/>
    <lineage>
        <taxon>Bacteria</taxon>
        <taxon>Pseudomonadati</taxon>
        <taxon>Campylobacterota</taxon>
        <taxon>Epsilonproteobacteria</taxon>
        <taxon>Campylobacterales</taxon>
        <taxon>Campylobacteraceae</taxon>
        <taxon>Campylobacter</taxon>
    </lineage>
</organism>
<dbReference type="InterPro" id="IPR012910">
    <property type="entry name" value="Plug_dom"/>
</dbReference>
<protein>
    <submittedName>
        <fullName evidence="14">TonB-dependent heme/hemoglobin receptor family protein</fullName>
    </submittedName>
</protein>